<reference evidence="17" key="1">
    <citation type="submission" date="2016-10" db="EMBL/GenBank/DDBJ databases">
        <title>Comparative genomics uncovers the prolific and rare metabolic potential of the cyanobacterial genus Moorea.</title>
        <authorList>
            <person name="Leao T."/>
            <person name="Castelao G."/>
            <person name="Korobeynikov A."/>
            <person name="Monroe E.A."/>
            <person name="Podell S."/>
            <person name="Glukhov E."/>
            <person name="Allen E."/>
            <person name="Gerwick W.H."/>
            <person name="Gerwick L."/>
        </authorList>
    </citation>
    <scope>NUCLEOTIDE SEQUENCE [LARGE SCALE GENOMIC DNA]</scope>
    <source>
        <strain evidence="17">JHB</strain>
    </source>
</reference>
<dbReference type="GO" id="GO:0009378">
    <property type="term" value="F:four-way junction helicase activity"/>
    <property type="evidence" value="ECO:0007669"/>
    <property type="project" value="TreeGrafter"/>
</dbReference>
<dbReference type="InterPro" id="IPR001650">
    <property type="entry name" value="Helicase_C-like"/>
</dbReference>
<keyword evidence="7" id="KW-0238">DNA-binding</keyword>
<evidence type="ECO:0000256" key="5">
    <source>
        <dbReference type="ARBA" id="ARBA00022806"/>
    </source>
</evidence>
<protein>
    <recommendedName>
        <fullName evidence="11">ATP-dependent DNA helicase RecQ</fullName>
        <ecNumber evidence="10">5.6.2.4</ecNumber>
    </recommendedName>
    <alternativeName>
        <fullName evidence="12">DNA 3'-5' helicase RecQ</fullName>
    </alternativeName>
</protein>
<keyword evidence="4" id="KW-0378">Hydrolase</keyword>
<dbReference type="GO" id="GO:0005737">
    <property type="term" value="C:cytoplasm"/>
    <property type="evidence" value="ECO:0007669"/>
    <property type="project" value="TreeGrafter"/>
</dbReference>
<dbReference type="SMART" id="SM00487">
    <property type="entry name" value="DEXDc"/>
    <property type="match status" value="1"/>
</dbReference>
<evidence type="ECO:0000256" key="8">
    <source>
        <dbReference type="ARBA" id="ARBA00023235"/>
    </source>
</evidence>
<evidence type="ECO:0000256" key="1">
    <source>
        <dbReference type="ARBA" id="ARBA00005446"/>
    </source>
</evidence>
<dbReference type="InterPro" id="IPR011545">
    <property type="entry name" value="DEAD/DEAH_box_helicase_dom"/>
</dbReference>
<evidence type="ECO:0000256" key="11">
    <source>
        <dbReference type="ARBA" id="ARBA00044535"/>
    </source>
</evidence>
<dbReference type="InterPro" id="IPR027417">
    <property type="entry name" value="P-loop_NTPase"/>
</dbReference>
<dbReference type="InterPro" id="IPR014001">
    <property type="entry name" value="Helicase_ATP-bd"/>
</dbReference>
<keyword evidence="8" id="KW-0413">Isomerase</keyword>
<evidence type="ECO:0000313" key="17">
    <source>
        <dbReference type="Proteomes" id="UP000176944"/>
    </source>
</evidence>
<dbReference type="GO" id="GO:0006281">
    <property type="term" value="P:DNA repair"/>
    <property type="evidence" value="ECO:0007669"/>
    <property type="project" value="TreeGrafter"/>
</dbReference>
<evidence type="ECO:0000256" key="12">
    <source>
        <dbReference type="ARBA" id="ARBA00044550"/>
    </source>
</evidence>
<dbReference type="GO" id="GO:0043138">
    <property type="term" value="F:3'-5' DNA helicase activity"/>
    <property type="evidence" value="ECO:0007669"/>
    <property type="project" value="UniProtKB-EC"/>
</dbReference>
<dbReference type="GO" id="GO:0030894">
    <property type="term" value="C:replisome"/>
    <property type="evidence" value="ECO:0007669"/>
    <property type="project" value="TreeGrafter"/>
</dbReference>
<dbReference type="PROSITE" id="PS51192">
    <property type="entry name" value="HELICASE_ATP_BIND_1"/>
    <property type="match status" value="1"/>
</dbReference>
<keyword evidence="2" id="KW-0479">Metal-binding</keyword>
<dbReference type="GO" id="GO:0006310">
    <property type="term" value="P:DNA recombination"/>
    <property type="evidence" value="ECO:0007669"/>
    <property type="project" value="InterPro"/>
</dbReference>
<comment type="catalytic activity">
    <reaction evidence="9">
        <text>Couples ATP hydrolysis with the unwinding of duplex DNA by translocating in the 3'-5' direction.</text>
        <dbReference type="EC" id="5.6.2.4"/>
    </reaction>
</comment>
<gene>
    <name evidence="16" type="ORF">BJP36_05495</name>
</gene>
<dbReference type="GO" id="GO:0016787">
    <property type="term" value="F:hydrolase activity"/>
    <property type="evidence" value="ECO:0007669"/>
    <property type="project" value="UniProtKB-KW"/>
</dbReference>
<dbReference type="AlphaFoldDB" id="A0A1D9FW04"/>
<dbReference type="EC" id="5.6.2.4" evidence="10"/>
<dbReference type="InterPro" id="IPR004589">
    <property type="entry name" value="DNA_helicase_ATP-dep_RecQ"/>
</dbReference>
<accession>A0A1D9FW04</accession>
<evidence type="ECO:0000259" key="15">
    <source>
        <dbReference type="PROSITE" id="PS51194"/>
    </source>
</evidence>
<dbReference type="PROSITE" id="PS51194">
    <property type="entry name" value="HELICASE_CTER"/>
    <property type="match status" value="1"/>
</dbReference>
<dbReference type="Pfam" id="PF16124">
    <property type="entry name" value="RecQ_Zn_bind"/>
    <property type="match status" value="1"/>
</dbReference>
<evidence type="ECO:0000256" key="13">
    <source>
        <dbReference type="SAM" id="MobiDB-lite"/>
    </source>
</evidence>
<dbReference type="GO" id="GO:0003677">
    <property type="term" value="F:DNA binding"/>
    <property type="evidence" value="ECO:0007669"/>
    <property type="project" value="UniProtKB-KW"/>
</dbReference>
<dbReference type="GO" id="GO:0046872">
    <property type="term" value="F:metal ion binding"/>
    <property type="evidence" value="ECO:0007669"/>
    <property type="project" value="UniProtKB-KW"/>
</dbReference>
<dbReference type="InterPro" id="IPR032284">
    <property type="entry name" value="RecQ_Zn-bd"/>
</dbReference>
<feature type="domain" description="Helicase ATP-binding" evidence="14">
    <location>
        <begin position="48"/>
        <end position="225"/>
    </location>
</feature>
<dbReference type="GO" id="GO:0005524">
    <property type="term" value="F:ATP binding"/>
    <property type="evidence" value="ECO:0007669"/>
    <property type="project" value="UniProtKB-KW"/>
</dbReference>
<organism evidence="16 17">
    <name type="scientific">Moorena producens (strain JHB)</name>
    <dbReference type="NCBI Taxonomy" id="1454205"/>
    <lineage>
        <taxon>Bacteria</taxon>
        <taxon>Bacillati</taxon>
        <taxon>Cyanobacteriota</taxon>
        <taxon>Cyanophyceae</taxon>
        <taxon>Coleofasciculales</taxon>
        <taxon>Coleofasciculaceae</taxon>
        <taxon>Moorena</taxon>
    </lineage>
</organism>
<dbReference type="PANTHER" id="PTHR13710:SF105">
    <property type="entry name" value="ATP-DEPENDENT DNA HELICASE Q1"/>
    <property type="match status" value="1"/>
</dbReference>
<dbReference type="Gene3D" id="1.10.10.10">
    <property type="entry name" value="Winged helix-like DNA-binding domain superfamily/Winged helix DNA-binding domain"/>
    <property type="match status" value="1"/>
</dbReference>
<name>A0A1D9FW04_MOOP1</name>
<dbReference type="Pfam" id="PF00271">
    <property type="entry name" value="Helicase_C"/>
    <property type="match status" value="1"/>
</dbReference>
<keyword evidence="3" id="KW-0547">Nucleotide-binding</keyword>
<keyword evidence="6" id="KW-0067">ATP-binding</keyword>
<feature type="domain" description="Helicase C-terminal" evidence="15">
    <location>
        <begin position="249"/>
        <end position="403"/>
    </location>
</feature>
<evidence type="ECO:0000256" key="9">
    <source>
        <dbReference type="ARBA" id="ARBA00034617"/>
    </source>
</evidence>
<dbReference type="CDD" id="cd17920">
    <property type="entry name" value="DEXHc_RecQ"/>
    <property type="match status" value="1"/>
</dbReference>
<evidence type="ECO:0000259" key="14">
    <source>
        <dbReference type="PROSITE" id="PS51192"/>
    </source>
</evidence>
<dbReference type="PANTHER" id="PTHR13710">
    <property type="entry name" value="DNA HELICASE RECQ FAMILY MEMBER"/>
    <property type="match status" value="1"/>
</dbReference>
<dbReference type="GO" id="GO:0043590">
    <property type="term" value="C:bacterial nucleoid"/>
    <property type="evidence" value="ECO:0007669"/>
    <property type="project" value="TreeGrafter"/>
</dbReference>
<proteinExistence type="inferred from homology"/>
<dbReference type="SUPFAM" id="SSF52540">
    <property type="entry name" value="P-loop containing nucleoside triphosphate hydrolases"/>
    <property type="match status" value="1"/>
</dbReference>
<dbReference type="Pfam" id="PF00270">
    <property type="entry name" value="DEAD"/>
    <property type="match status" value="1"/>
</dbReference>
<evidence type="ECO:0000256" key="3">
    <source>
        <dbReference type="ARBA" id="ARBA00022741"/>
    </source>
</evidence>
<keyword evidence="5 16" id="KW-0347">Helicase</keyword>
<feature type="region of interest" description="Disordered" evidence="13">
    <location>
        <begin position="1"/>
        <end position="22"/>
    </location>
</feature>
<dbReference type="SMART" id="SM00490">
    <property type="entry name" value="HELICc"/>
    <property type="match status" value="1"/>
</dbReference>
<evidence type="ECO:0000256" key="4">
    <source>
        <dbReference type="ARBA" id="ARBA00022801"/>
    </source>
</evidence>
<sequence>MVVKNSSKNTSNKTNSNQSSNNQWDDVRAALKRFWGYEDFRPPQGEIIRMILEQRDALIILPTGGGKSICFQLPALLQTGLTLVISPLVALMENQVQELRDRKLPAALLHSELPRYQRQQTLQAIENQQLRLLYLSPETLLSAAVWKRLCQPQLQINGLILDEAHCLVQWGDTFRPAYRRLGAVRPALLKCKPKGTKIAIASFTATADPKAQQTIRKVLQLQQPQTFLISPYRDNLNLQVQTVWTPKGRRQRVLNYIKARPKQAGLVYVRSRKDSEVLAQWFTSLGYSTAAYHAGLGAQERRKIEASWISGKTQFVVCTCAFGMGINKPDVRWVVHFQAPLLLSEYIQEVGRGGRDGKPADALTLVSEPTGWFNPEDKQRQEFFSHQMRSQYQQAQQLAKQLPAQGEVAKVAKEFPNGAIALALLDSAGQLEWIDPFHYRQHRSRKSSSLAQVSTIQQQAQSQMNQYLKTRQCRWQFLLKAFGFTQDAVGFKCDRCDNCL</sequence>
<dbReference type="Proteomes" id="UP000176944">
    <property type="component" value="Chromosome"/>
</dbReference>
<dbReference type="EMBL" id="CP017708">
    <property type="protein sequence ID" value="AOY79454.1"/>
    <property type="molecule type" value="Genomic_DNA"/>
</dbReference>
<evidence type="ECO:0000313" key="16">
    <source>
        <dbReference type="EMBL" id="AOY79454.1"/>
    </source>
</evidence>
<dbReference type="Gene3D" id="3.40.50.300">
    <property type="entry name" value="P-loop containing nucleotide triphosphate hydrolases"/>
    <property type="match status" value="2"/>
</dbReference>
<evidence type="ECO:0000256" key="6">
    <source>
        <dbReference type="ARBA" id="ARBA00022840"/>
    </source>
</evidence>
<dbReference type="NCBIfam" id="TIGR00614">
    <property type="entry name" value="recQ_fam"/>
    <property type="match status" value="1"/>
</dbReference>
<evidence type="ECO:0000256" key="2">
    <source>
        <dbReference type="ARBA" id="ARBA00022723"/>
    </source>
</evidence>
<dbReference type="InterPro" id="IPR036388">
    <property type="entry name" value="WH-like_DNA-bd_sf"/>
</dbReference>
<evidence type="ECO:0000256" key="7">
    <source>
        <dbReference type="ARBA" id="ARBA00023125"/>
    </source>
</evidence>
<comment type="similarity">
    <text evidence="1">Belongs to the helicase family. RecQ subfamily.</text>
</comment>
<evidence type="ECO:0000256" key="10">
    <source>
        <dbReference type="ARBA" id="ARBA00034808"/>
    </source>
</evidence>